<keyword evidence="1" id="KW-0732">Signal</keyword>
<protein>
    <recommendedName>
        <fullName evidence="4">Secreted protein</fullName>
    </recommendedName>
</protein>
<evidence type="ECO:0008006" key="4">
    <source>
        <dbReference type="Google" id="ProtNLM"/>
    </source>
</evidence>
<keyword evidence="3" id="KW-1185">Reference proteome</keyword>
<gene>
    <name evidence="2" type="ORF">F4556_006448</name>
</gene>
<feature type="chain" id="PRO_5031385586" description="Secreted protein" evidence="1">
    <location>
        <begin position="33"/>
        <end position="303"/>
    </location>
</feature>
<organism evidence="2 3">
    <name type="scientific">Kitasatospora gansuensis</name>
    <dbReference type="NCBI Taxonomy" id="258050"/>
    <lineage>
        <taxon>Bacteria</taxon>
        <taxon>Bacillati</taxon>
        <taxon>Actinomycetota</taxon>
        <taxon>Actinomycetes</taxon>
        <taxon>Kitasatosporales</taxon>
        <taxon>Streptomycetaceae</taxon>
        <taxon>Kitasatospora</taxon>
    </lineage>
</organism>
<comment type="caution">
    <text evidence="2">The sequence shown here is derived from an EMBL/GenBank/DDBJ whole genome shotgun (WGS) entry which is preliminary data.</text>
</comment>
<name>A0A7W7SI53_9ACTN</name>
<proteinExistence type="predicted"/>
<feature type="signal peptide" evidence="1">
    <location>
        <begin position="1"/>
        <end position="32"/>
    </location>
</feature>
<dbReference type="AlphaFoldDB" id="A0A7W7SI53"/>
<evidence type="ECO:0000256" key="1">
    <source>
        <dbReference type="SAM" id="SignalP"/>
    </source>
</evidence>
<evidence type="ECO:0000313" key="3">
    <source>
        <dbReference type="Proteomes" id="UP000573327"/>
    </source>
</evidence>
<dbReference type="Proteomes" id="UP000573327">
    <property type="component" value="Unassembled WGS sequence"/>
</dbReference>
<reference evidence="2 3" key="1">
    <citation type="submission" date="2020-08" db="EMBL/GenBank/DDBJ databases">
        <title>Sequencing the genomes of 1000 actinobacteria strains.</title>
        <authorList>
            <person name="Klenk H.-P."/>
        </authorList>
    </citation>
    <scope>NUCLEOTIDE SEQUENCE [LARGE SCALE GENOMIC DNA]</scope>
    <source>
        <strain evidence="2 3">DSM 44786</strain>
    </source>
</reference>
<evidence type="ECO:0000313" key="2">
    <source>
        <dbReference type="EMBL" id="MBB4950913.1"/>
    </source>
</evidence>
<dbReference type="EMBL" id="JACHJR010000001">
    <property type="protein sequence ID" value="MBB4950913.1"/>
    <property type="molecule type" value="Genomic_DNA"/>
</dbReference>
<dbReference type="RefSeq" id="WP_184922526.1">
    <property type="nucleotide sequence ID" value="NZ_JACHJR010000001.1"/>
</dbReference>
<sequence length="303" mass="30840">MYTALLFRGARAAAVAALALTSGLTGIGTADATGRTGSAPVPIEVRIGASGIQAPASAPGGLVTFHVTTDDPAGRALQVFRPKAGITLDQVLADFTKAVASTDPADTANGISAVEHEAEALGGVTVVPAVAGSATTEISPGTVYLLDFTAFLQDQSAPVLRSLELCAGPSADLAEFPDGIVITEETAGGPRFRTENVTLADGRFLVHNASDEIHEMTLQQVPDGTTDAQLQAIYDAILAGNPPPQGGPAPLSVGLGGISPGRTALYHAEHLPPGTYALICFVPDHESGLPHAFLGMHKVVVLA</sequence>
<accession>A0A7W7SI53</accession>